<keyword evidence="1" id="KW-0812">Transmembrane</keyword>
<accession>A0A8S5L9M2</accession>
<keyword evidence="1" id="KW-0472">Membrane</keyword>
<keyword evidence="1" id="KW-1133">Transmembrane helix</keyword>
<dbReference type="EMBL" id="BK014662">
    <property type="protein sequence ID" value="DAD66651.1"/>
    <property type="molecule type" value="Genomic_DNA"/>
</dbReference>
<name>A0A8S5L9M2_9CAUD</name>
<feature type="transmembrane region" description="Helical" evidence="1">
    <location>
        <begin position="12"/>
        <end position="32"/>
    </location>
</feature>
<evidence type="ECO:0000313" key="2">
    <source>
        <dbReference type="EMBL" id="DAD66651.1"/>
    </source>
</evidence>
<sequence>MNFKKVLEEAFPYIVMAVLLAIFYKIMILLNLY</sequence>
<protein>
    <submittedName>
        <fullName evidence="2">Uncharacterized protein</fullName>
    </submittedName>
</protein>
<reference evidence="2" key="1">
    <citation type="journal article" date="2021" name="Proc. Natl. Acad. Sci. U.S.A.">
        <title>A Catalog of Tens of Thousands of Viruses from Human Metagenomes Reveals Hidden Associations with Chronic Diseases.</title>
        <authorList>
            <person name="Tisza M.J."/>
            <person name="Buck C.B."/>
        </authorList>
    </citation>
    <scope>NUCLEOTIDE SEQUENCE</scope>
    <source>
        <strain evidence="2">CtPuP5</strain>
    </source>
</reference>
<proteinExistence type="predicted"/>
<evidence type="ECO:0000256" key="1">
    <source>
        <dbReference type="SAM" id="Phobius"/>
    </source>
</evidence>
<organism evidence="2">
    <name type="scientific">Myoviridae sp. ctPuP5</name>
    <dbReference type="NCBI Taxonomy" id="2823543"/>
    <lineage>
        <taxon>Viruses</taxon>
        <taxon>Duplodnaviria</taxon>
        <taxon>Heunggongvirae</taxon>
        <taxon>Uroviricota</taxon>
        <taxon>Caudoviricetes</taxon>
    </lineage>
</organism>